<dbReference type="EMBL" id="CAUYUE010000003">
    <property type="protein sequence ID" value="CAK0751828.1"/>
    <property type="molecule type" value="Genomic_DNA"/>
</dbReference>
<evidence type="ECO:0000256" key="1">
    <source>
        <dbReference type="SAM" id="MobiDB-lite"/>
    </source>
</evidence>
<feature type="compositionally biased region" description="Polar residues" evidence="1">
    <location>
        <begin position="218"/>
        <end position="231"/>
    </location>
</feature>
<feature type="transmembrane region" description="Helical" evidence="2">
    <location>
        <begin position="7"/>
        <end position="30"/>
    </location>
</feature>
<feature type="region of interest" description="Disordered" evidence="1">
    <location>
        <begin position="170"/>
        <end position="294"/>
    </location>
</feature>
<reference evidence="3 4" key="1">
    <citation type="submission" date="2023-10" db="EMBL/GenBank/DDBJ databases">
        <authorList>
            <person name="Maclean D."/>
            <person name="Macfadyen A."/>
        </authorList>
    </citation>
    <scope>NUCLEOTIDE SEQUENCE [LARGE SCALE GENOMIC DNA]</scope>
</reference>
<feature type="compositionally biased region" description="Basic and acidic residues" evidence="1">
    <location>
        <begin position="263"/>
        <end position="273"/>
    </location>
</feature>
<protein>
    <submittedName>
        <fullName evidence="3">Uncharacterized protein</fullName>
    </submittedName>
</protein>
<feature type="region of interest" description="Disordered" evidence="1">
    <location>
        <begin position="648"/>
        <end position="837"/>
    </location>
</feature>
<keyword evidence="4" id="KW-1185">Reference proteome</keyword>
<keyword evidence="2" id="KW-0812">Transmembrane</keyword>
<comment type="caution">
    <text evidence="3">The sequence shown here is derived from an EMBL/GenBank/DDBJ whole genome shotgun (WGS) entry which is preliminary data.</text>
</comment>
<evidence type="ECO:0000313" key="4">
    <source>
        <dbReference type="Proteomes" id="UP001314263"/>
    </source>
</evidence>
<name>A0AAV1HWQ9_9CHLO</name>
<feature type="compositionally biased region" description="Low complexity" evidence="1">
    <location>
        <begin position="247"/>
        <end position="262"/>
    </location>
</feature>
<proteinExistence type="predicted"/>
<evidence type="ECO:0000256" key="2">
    <source>
        <dbReference type="SAM" id="Phobius"/>
    </source>
</evidence>
<feature type="compositionally biased region" description="Polar residues" evidence="1">
    <location>
        <begin position="170"/>
        <end position="186"/>
    </location>
</feature>
<sequence length="837" mass="92020">MSTLGDLLPTGSTVLLVLLLGILAVAYWLIHGISVETLLASYRLINQGSVKVGSYSLRGLAVRDIIVTSPEHLGSHVVFKAKSVTLHPSWNIFKGKPLHVIVDRPWVNGLMDDLGQLHLLLLLQDVGLLREVRATKKPGCPVCGPRGDAYNQECHCKAGHVDKSMIKSKNFSKLDSDPSSPASGSEASFALEPKKENKHKSRLARIFKRHPKGDNASPDANSVASSLPSQSPHHEDADSAAEHYNQARPAGSSASAHSARSRLSSDAEEHGPRDQQYPHIDIPAGEGVQHPSAHDQYNCGQKLMGTVSIPFVELQLADGEMVVFEEIGKVFGGYVDINVRMGASVMRQYFKELKVDGSWLSQKPQQTLLTGRPLVPFRLQLETEHLDLRASGWRTTTGFLLRRPASATVTFTPALAKYGLARLHPLLAHAMRLREANSVTAMVTPLAMHFPVETLTIKVSPLKLQIKGNKLMRGAMRLLEDRKSKSKRGSLGCWTSAIEADIYRTGELVSKRMDVLVSRDFSVSKAPMHMSMWGHGRVDADEGSIIDAILGIPAYTIKMAGIHGLPHDYMMQISARGSAYKPDIDWLRAAKTLCSLAVERNLPTFGVASLRKWLDKRCEKKIAKWEPVPAPTLPLPWEHFKRMPKRLKGGRHRDVHLSEDMEVPDVHRDSPGEGQRPSSADDSVMREAMLTQRQAGEDHARGVAAMPQSTNAPSSPSTQHGAQQAGPDNDASSVRHAHPGPGVSEQESGPCTDLHSRSADQQKTQTQHHMTSELGDTMRQHMSRHSNDSLSDRDDMDGLSEDDSDSDDGWLSEEDGKLKLAKNKVSLGHFKQPDREP</sequence>
<keyword evidence="2" id="KW-1133">Transmembrane helix</keyword>
<gene>
    <name evidence="3" type="ORF">CVIRNUC_002098</name>
</gene>
<dbReference type="Proteomes" id="UP001314263">
    <property type="component" value="Unassembled WGS sequence"/>
</dbReference>
<feature type="compositionally biased region" description="Acidic residues" evidence="1">
    <location>
        <begin position="794"/>
        <end position="813"/>
    </location>
</feature>
<feature type="compositionally biased region" description="Basic and acidic residues" evidence="1">
    <location>
        <begin position="655"/>
        <end position="671"/>
    </location>
</feature>
<feature type="compositionally biased region" description="Polar residues" evidence="1">
    <location>
        <begin position="707"/>
        <end position="722"/>
    </location>
</feature>
<dbReference type="AlphaFoldDB" id="A0AAV1HWQ9"/>
<accession>A0AAV1HWQ9</accession>
<feature type="compositionally biased region" description="Basic and acidic residues" evidence="1">
    <location>
        <begin position="232"/>
        <end position="241"/>
    </location>
</feature>
<keyword evidence="2" id="KW-0472">Membrane</keyword>
<organism evidence="3 4">
    <name type="scientific">Coccomyxa viridis</name>
    <dbReference type="NCBI Taxonomy" id="1274662"/>
    <lineage>
        <taxon>Eukaryota</taxon>
        <taxon>Viridiplantae</taxon>
        <taxon>Chlorophyta</taxon>
        <taxon>core chlorophytes</taxon>
        <taxon>Trebouxiophyceae</taxon>
        <taxon>Trebouxiophyceae incertae sedis</taxon>
        <taxon>Coccomyxaceae</taxon>
        <taxon>Coccomyxa</taxon>
    </lineage>
</organism>
<feature type="compositionally biased region" description="Basic residues" evidence="1">
    <location>
        <begin position="196"/>
        <end position="211"/>
    </location>
</feature>
<evidence type="ECO:0000313" key="3">
    <source>
        <dbReference type="EMBL" id="CAK0751828.1"/>
    </source>
</evidence>